<feature type="non-terminal residue" evidence="1">
    <location>
        <position position="1"/>
    </location>
</feature>
<dbReference type="InterPro" id="IPR029044">
    <property type="entry name" value="Nucleotide-diphossugar_trans"/>
</dbReference>
<evidence type="ECO:0000313" key="1">
    <source>
        <dbReference type="EMBL" id="EMO9458804.1"/>
    </source>
</evidence>
<accession>A0AAI9HW38</accession>
<reference evidence="1" key="1">
    <citation type="submission" date="2024-02" db="EMBL/GenBank/DDBJ databases">
        <authorList>
            <consortium name="Clinical and Environmental Microbiology Branch: Whole genome sequencing antimicrobial resistance pathogens in the healthcare setting"/>
        </authorList>
    </citation>
    <scope>NUCLEOTIDE SEQUENCE</scope>
    <source>
        <strain evidence="1">2023KU-00017</strain>
    </source>
</reference>
<protein>
    <recommendedName>
        <fullName evidence="2">Glycosyl transferase family 2</fullName>
    </recommendedName>
</protein>
<organism evidence="1">
    <name type="scientific">Morganella morganii</name>
    <name type="common">Proteus morganii</name>
    <dbReference type="NCBI Taxonomy" id="582"/>
    <lineage>
        <taxon>Bacteria</taxon>
        <taxon>Pseudomonadati</taxon>
        <taxon>Pseudomonadota</taxon>
        <taxon>Gammaproteobacteria</taxon>
        <taxon>Enterobacterales</taxon>
        <taxon>Morganellaceae</taxon>
        <taxon>Morganella</taxon>
    </lineage>
</organism>
<gene>
    <name evidence="1" type="ORF">PN925_004260</name>
</gene>
<evidence type="ECO:0008006" key="2">
    <source>
        <dbReference type="Google" id="ProtNLM"/>
    </source>
</evidence>
<dbReference type="Gene3D" id="3.90.550.10">
    <property type="entry name" value="Spore Coat Polysaccharide Biosynthesis Protein SpsA, Chain A"/>
    <property type="match status" value="1"/>
</dbReference>
<name>A0AAI9HW38_MORMO</name>
<dbReference type="AlphaFoldDB" id="A0AAI9HW38"/>
<dbReference type="EMBL" id="ABKJEP030000204">
    <property type="protein sequence ID" value="EMO9458804.1"/>
    <property type="molecule type" value="Genomic_DNA"/>
</dbReference>
<feature type="non-terminal residue" evidence="1">
    <location>
        <position position="119"/>
    </location>
</feature>
<sequence length="119" mass="13962">NKIINNYSGEIDLDKLLYFNIVGSQIFTLTNNLRAVNGFNVEYPAWQDYDTWVKIIKRFGVCYKMKGSSYIAHTEHEERITNGKKQTEAFIIFLKNNIHHMNTKHIISLFLIFKMLASE</sequence>
<proteinExistence type="predicted"/>
<comment type="caution">
    <text evidence="1">The sequence shown here is derived from an EMBL/GenBank/DDBJ whole genome shotgun (WGS) entry which is preliminary data.</text>
</comment>
<dbReference type="SUPFAM" id="SSF53448">
    <property type="entry name" value="Nucleotide-diphospho-sugar transferases"/>
    <property type="match status" value="1"/>
</dbReference>